<dbReference type="InterPro" id="IPR000719">
    <property type="entry name" value="Prot_kinase_dom"/>
</dbReference>
<dbReference type="InterPro" id="IPR017441">
    <property type="entry name" value="Protein_kinase_ATP_BS"/>
</dbReference>
<proteinExistence type="predicted"/>
<feature type="binding site" evidence="1">
    <location>
        <position position="44"/>
    </location>
    <ligand>
        <name>ATP</name>
        <dbReference type="ChEBI" id="CHEBI:30616"/>
    </ligand>
</feature>
<accession>A0A5C6G1T7</accession>
<dbReference type="Proteomes" id="UP000317257">
    <property type="component" value="Unassembled WGS sequence"/>
</dbReference>
<dbReference type="GO" id="GO:0004672">
    <property type="term" value="F:protein kinase activity"/>
    <property type="evidence" value="ECO:0007669"/>
    <property type="project" value="InterPro"/>
</dbReference>
<dbReference type="InterPro" id="IPR011009">
    <property type="entry name" value="Kinase-like_dom_sf"/>
</dbReference>
<dbReference type="InterPro" id="IPR050235">
    <property type="entry name" value="CK1_Ser-Thr_kinase"/>
</dbReference>
<protein>
    <recommendedName>
        <fullName evidence="2">Protein kinase domain-containing protein</fullName>
    </recommendedName>
</protein>
<comment type="caution">
    <text evidence="3">The sequence shown here is derived from an EMBL/GenBank/DDBJ whole genome shotgun (WGS) entry which is preliminary data.</text>
</comment>
<organism evidence="3 4">
    <name type="scientific">Metarhizium rileyi (strain RCEF 4871)</name>
    <name type="common">Nomuraea rileyi</name>
    <dbReference type="NCBI Taxonomy" id="1649241"/>
    <lineage>
        <taxon>Eukaryota</taxon>
        <taxon>Fungi</taxon>
        <taxon>Dikarya</taxon>
        <taxon>Ascomycota</taxon>
        <taxon>Pezizomycotina</taxon>
        <taxon>Sordariomycetes</taxon>
        <taxon>Hypocreomycetidae</taxon>
        <taxon>Hypocreales</taxon>
        <taxon>Clavicipitaceae</taxon>
        <taxon>Metarhizium</taxon>
    </lineage>
</organism>
<feature type="domain" description="Protein kinase" evidence="2">
    <location>
        <begin position="15"/>
        <end position="105"/>
    </location>
</feature>
<dbReference type="EMBL" id="SBHS01000045">
    <property type="protein sequence ID" value="TWU71414.1"/>
    <property type="molecule type" value="Genomic_DNA"/>
</dbReference>
<name>A0A5C6G1T7_METRR</name>
<evidence type="ECO:0000259" key="2">
    <source>
        <dbReference type="PROSITE" id="PS50011"/>
    </source>
</evidence>
<dbReference type="PROSITE" id="PS50011">
    <property type="entry name" value="PROTEIN_KINASE_DOM"/>
    <property type="match status" value="1"/>
</dbReference>
<keyword evidence="1" id="KW-0067">ATP-binding</keyword>
<dbReference type="AlphaFoldDB" id="A0A5C6G1T7"/>
<sequence length="105" mass="11989">MEIEGMKDILVNKRYRVDRRIGEGGFGLVYAGIDTKTEEEVAIKPTPIRDGPEALQYTYDALSGGVGILRVQWFGPECDFYVLVHELLRPSLEDLFNYCDQRFSP</sequence>
<evidence type="ECO:0000256" key="1">
    <source>
        <dbReference type="PROSITE-ProRule" id="PRU10141"/>
    </source>
</evidence>
<dbReference type="SUPFAM" id="SSF56112">
    <property type="entry name" value="Protein kinase-like (PK-like)"/>
    <property type="match status" value="1"/>
</dbReference>
<dbReference type="GO" id="GO:0005524">
    <property type="term" value="F:ATP binding"/>
    <property type="evidence" value="ECO:0007669"/>
    <property type="project" value="UniProtKB-UniRule"/>
</dbReference>
<evidence type="ECO:0000313" key="4">
    <source>
        <dbReference type="Proteomes" id="UP000317257"/>
    </source>
</evidence>
<evidence type="ECO:0000313" key="3">
    <source>
        <dbReference type="EMBL" id="TWU71414.1"/>
    </source>
</evidence>
<reference evidence="4" key="1">
    <citation type="submission" date="2018-12" db="EMBL/GenBank/DDBJ databases">
        <title>The complete genome of Metarhizium rileyi, a key fungal pathogen of Lepidoptera.</title>
        <authorList>
            <person name="Binneck E."/>
            <person name="Lastra C.C.L."/>
            <person name="Sosa-Gomez D.R."/>
        </authorList>
    </citation>
    <scope>NUCLEOTIDE SEQUENCE [LARGE SCALE GENOMIC DNA]</scope>
    <source>
        <strain evidence="4">Cep018-CH2</strain>
    </source>
</reference>
<dbReference type="PROSITE" id="PS00107">
    <property type="entry name" value="PROTEIN_KINASE_ATP"/>
    <property type="match status" value="1"/>
</dbReference>
<keyword evidence="1" id="KW-0547">Nucleotide-binding</keyword>
<dbReference type="PANTHER" id="PTHR11909">
    <property type="entry name" value="CASEIN KINASE-RELATED"/>
    <property type="match status" value="1"/>
</dbReference>
<dbReference type="Gene3D" id="3.30.200.20">
    <property type="entry name" value="Phosphorylase Kinase, domain 1"/>
    <property type="match status" value="1"/>
</dbReference>
<gene>
    <name evidence="3" type="ORF">ED733_001219</name>
</gene>